<protein>
    <recommendedName>
        <fullName evidence="5">UDP-2,3-diacylglucosamine pyrophosphatase</fullName>
    </recommendedName>
</protein>
<dbReference type="Pfam" id="PF06230">
    <property type="entry name" value="LpxI_C"/>
    <property type="match status" value="1"/>
</dbReference>
<dbReference type="Gene3D" id="3.40.50.20">
    <property type="match status" value="1"/>
</dbReference>
<dbReference type="PANTHER" id="PTHR39962">
    <property type="entry name" value="BLL4848 PROTEIN"/>
    <property type="match status" value="1"/>
</dbReference>
<reference evidence="3 4" key="1">
    <citation type="journal article" date="2012" name="J. Bacteriol.">
        <title>Complete Genome Sequence of Leptospirillum ferrooxidans Strain C2-3, Isolated from a Fresh Volcanic Ash Deposit on the Island of Miyake, Japan.</title>
        <authorList>
            <person name="Fujimura R."/>
            <person name="Sato Y."/>
            <person name="Nishizawa T."/>
            <person name="Oshima K."/>
            <person name="Kim S.-W."/>
            <person name="Hattori M."/>
            <person name="Kamijo T."/>
            <person name="Ohta H."/>
        </authorList>
    </citation>
    <scope>NUCLEOTIDE SEQUENCE [LARGE SCALE GENOMIC DNA]</scope>
    <source>
        <strain evidence="3 4">C2-3</strain>
    </source>
</reference>
<dbReference type="HOGENOM" id="CLU_085042_0_0_0"/>
<dbReference type="InterPro" id="IPR053174">
    <property type="entry name" value="LpxI"/>
</dbReference>
<dbReference type="Pfam" id="PF17930">
    <property type="entry name" value="LpxI_N"/>
    <property type="match status" value="1"/>
</dbReference>
<proteinExistence type="predicted"/>
<feature type="domain" description="LpxI N-terminal" evidence="2">
    <location>
        <begin position="20"/>
        <end position="147"/>
    </location>
</feature>
<reference evidence="4" key="2">
    <citation type="submission" date="2012-03" db="EMBL/GenBank/DDBJ databases">
        <title>The complete genome sequence of the pioneer microbe on fresh volcanic deposit, Leptospirillum ferrooxidans strain C2-3.</title>
        <authorList>
            <person name="Fujimura R."/>
            <person name="Sato Y."/>
            <person name="Nishizawa T."/>
            <person name="Nanba K."/>
            <person name="Oshima K."/>
            <person name="Hattori M."/>
            <person name="Kamijo T."/>
            <person name="Ohta H."/>
        </authorList>
    </citation>
    <scope>NUCLEOTIDE SEQUENCE [LARGE SCALE GENOMIC DNA]</scope>
    <source>
        <strain evidence="4">C2-3</strain>
    </source>
</reference>
<dbReference type="EMBL" id="AP012342">
    <property type="protein sequence ID" value="BAM07132.1"/>
    <property type="molecule type" value="Genomic_DNA"/>
</dbReference>
<dbReference type="Gene3D" id="3.40.140.80">
    <property type="match status" value="1"/>
</dbReference>
<evidence type="ECO:0000259" key="2">
    <source>
        <dbReference type="Pfam" id="PF17930"/>
    </source>
</evidence>
<name>I0IPD3_LEPFC</name>
<evidence type="ECO:0000313" key="4">
    <source>
        <dbReference type="Proteomes" id="UP000007382"/>
    </source>
</evidence>
<dbReference type="InterPro" id="IPR041255">
    <property type="entry name" value="LpxI_N"/>
</dbReference>
<dbReference type="PANTHER" id="PTHR39962:SF1">
    <property type="entry name" value="LPXI FAMILY PROTEIN"/>
    <property type="match status" value="1"/>
</dbReference>
<gene>
    <name evidence="3" type="ordered locus">LFE_1449</name>
</gene>
<dbReference type="Proteomes" id="UP000007382">
    <property type="component" value="Chromosome"/>
</dbReference>
<dbReference type="KEGG" id="lfc:LFE_1449"/>
<accession>I0IPD3</accession>
<dbReference type="InterPro" id="IPR010415">
    <property type="entry name" value="LpxI_C"/>
</dbReference>
<dbReference type="PATRIC" id="fig|1162668.3.peg.1718"/>
<dbReference type="InterPro" id="IPR043167">
    <property type="entry name" value="LpxI_C_sf"/>
</dbReference>
<dbReference type="OrthoDB" id="9789836at2"/>
<keyword evidence="4" id="KW-1185">Reference proteome</keyword>
<evidence type="ECO:0008006" key="5">
    <source>
        <dbReference type="Google" id="ProtNLM"/>
    </source>
</evidence>
<dbReference type="RefSeq" id="WP_014449619.1">
    <property type="nucleotide sequence ID" value="NC_017094.1"/>
</dbReference>
<dbReference type="STRING" id="1162668.LFE_1449"/>
<organism evidence="3 4">
    <name type="scientific">Leptospirillum ferrooxidans (strain C2-3)</name>
    <dbReference type="NCBI Taxonomy" id="1162668"/>
    <lineage>
        <taxon>Bacteria</taxon>
        <taxon>Pseudomonadati</taxon>
        <taxon>Nitrospirota</taxon>
        <taxon>Nitrospiria</taxon>
        <taxon>Nitrospirales</taxon>
        <taxon>Nitrospiraceae</taxon>
        <taxon>Leptospirillum</taxon>
    </lineage>
</organism>
<dbReference type="eggNOG" id="COG3494">
    <property type="taxonomic scope" value="Bacteria"/>
</dbReference>
<evidence type="ECO:0000313" key="3">
    <source>
        <dbReference type="EMBL" id="BAM07132.1"/>
    </source>
</evidence>
<evidence type="ECO:0000259" key="1">
    <source>
        <dbReference type="Pfam" id="PF06230"/>
    </source>
</evidence>
<sequence>MTSNDRVSGSVSPATTLPEKIGMIAGNGTFPLLFLESARKKKIPVVVLAHKGETDPEIETFGYPVTWVRVGQVSPIFDLFHKESVVHAAFVGGIKKPSLFEFRPDLKGLSILAKVAIHHDDQVLRALADAFLKEGITIVPSTILLPEIAAGEGVLGACQPTDEDMVDIRLAFTVGKALGEHDVGQCVVVREKVVLAVEAIEGTDETIRRGALYGPKGVVVAKMVKPGQDLRFDLPAVGMGTLAVMEEVGASTLAIEAGKTIILDGHVFILKANQAGISVVGVKWD</sequence>
<feature type="domain" description="LpxI C-terminal" evidence="1">
    <location>
        <begin position="152"/>
        <end position="280"/>
    </location>
</feature>
<dbReference type="AlphaFoldDB" id="I0IPD3"/>